<reference evidence="1" key="1">
    <citation type="submission" date="2021-02" db="EMBL/GenBank/DDBJ databases">
        <authorList>
            <person name="Nowell W R."/>
        </authorList>
    </citation>
    <scope>NUCLEOTIDE SEQUENCE</scope>
</reference>
<gene>
    <name evidence="1" type="ORF">QYT958_LOCUS37880</name>
</gene>
<feature type="non-terminal residue" evidence="1">
    <location>
        <position position="1"/>
    </location>
</feature>
<comment type="caution">
    <text evidence="1">The sequence shown here is derived from an EMBL/GenBank/DDBJ whole genome shotgun (WGS) entry which is preliminary data.</text>
</comment>
<proteinExistence type="predicted"/>
<protein>
    <submittedName>
        <fullName evidence="1">Uncharacterized protein</fullName>
    </submittedName>
</protein>
<organism evidence="1 2">
    <name type="scientific">Rotaria socialis</name>
    <dbReference type="NCBI Taxonomy" id="392032"/>
    <lineage>
        <taxon>Eukaryota</taxon>
        <taxon>Metazoa</taxon>
        <taxon>Spiralia</taxon>
        <taxon>Gnathifera</taxon>
        <taxon>Rotifera</taxon>
        <taxon>Eurotatoria</taxon>
        <taxon>Bdelloidea</taxon>
        <taxon>Philodinida</taxon>
        <taxon>Philodinidae</taxon>
        <taxon>Rotaria</taxon>
    </lineage>
</organism>
<sequence length="45" mass="5240">QRERVAGTIHRQETVDCLRKFNARRKLKGAILSTMFVNRTLIPSK</sequence>
<evidence type="ECO:0000313" key="2">
    <source>
        <dbReference type="Proteomes" id="UP000663848"/>
    </source>
</evidence>
<dbReference type="Gene3D" id="6.10.140.620">
    <property type="match status" value="1"/>
</dbReference>
<dbReference type="EMBL" id="CAJOBR010032295">
    <property type="protein sequence ID" value="CAF4998561.1"/>
    <property type="molecule type" value="Genomic_DNA"/>
</dbReference>
<name>A0A822A902_9BILA</name>
<dbReference type="AlphaFoldDB" id="A0A822A902"/>
<evidence type="ECO:0000313" key="1">
    <source>
        <dbReference type="EMBL" id="CAF4998561.1"/>
    </source>
</evidence>
<dbReference type="Proteomes" id="UP000663848">
    <property type="component" value="Unassembled WGS sequence"/>
</dbReference>
<accession>A0A822A902</accession>